<name>A0A9D1LQQ1_9FIRM</name>
<dbReference type="EMBL" id="DVNK01000025">
    <property type="protein sequence ID" value="HIU46308.1"/>
    <property type="molecule type" value="Genomic_DNA"/>
</dbReference>
<comment type="catalytic activity">
    <reaction evidence="1">
        <text>S-(5-deoxy-D-ribos-5-yl)-L-homocysteine = (S)-4,5-dihydroxypentane-2,3-dione + L-homocysteine</text>
        <dbReference type="Rhea" id="RHEA:17753"/>
        <dbReference type="ChEBI" id="CHEBI:29484"/>
        <dbReference type="ChEBI" id="CHEBI:58195"/>
        <dbReference type="ChEBI" id="CHEBI:58199"/>
        <dbReference type="EC" id="4.4.1.21"/>
    </reaction>
</comment>
<keyword evidence="9" id="KW-0071">Autoinducer synthesis</keyword>
<keyword evidence="10" id="KW-0408">Iron</keyword>
<evidence type="ECO:0000256" key="10">
    <source>
        <dbReference type="ARBA" id="ARBA00023004"/>
    </source>
</evidence>
<dbReference type="PANTHER" id="PTHR35799:SF1">
    <property type="entry name" value="S-RIBOSYLHOMOCYSTEINE LYASE"/>
    <property type="match status" value="1"/>
</dbReference>
<evidence type="ECO:0000256" key="6">
    <source>
        <dbReference type="ARBA" id="ARBA00015130"/>
    </source>
</evidence>
<comment type="function">
    <text evidence="12">Involved in the synthesis of autoinducer 2 (AI-2) which is secreted by bacteria and is used to communicate both the cell density and the metabolic potential of the environment. The regulation of gene expression in response to changes in cell density is called quorum sensing. Catalyzes the transformation of S-ribosylhomocysteine (RHC) to homocysteine (HC) and 4,5-dihydroxy-2,3-pentadione (DPD).</text>
</comment>
<keyword evidence="8" id="KW-0479">Metal-binding</keyword>
<accession>A0A9D1LQQ1</accession>
<evidence type="ECO:0000256" key="14">
    <source>
        <dbReference type="ARBA" id="ARBA00031777"/>
    </source>
</evidence>
<dbReference type="GO" id="GO:0009372">
    <property type="term" value="P:quorum sensing"/>
    <property type="evidence" value="ECO:0007669"/>
    <property type="project" value="UniProtKB-KW"/>
</dbReference>
<evidence type="ECO:0000256" key="5">
    <source>
        <dbReference type="ARBA" id="ARBA00012240"/>
    </source>
</evidence>
<evidence type="ECO:0000256" key="2">
    <source>
        <dbReference type="ARBA" id="ARBA00001962"/>
    </source>
</evidence>
<protein>
    <recommendedName>
        <fullName evidence="6">S-ribosylhomocysteine lyase</fullName>
        <ecNumber evidence="5">4.4.1.21</ecNumber>
    </recommendedName>
    <alternativeName>
        <fullName evidence="13">AI-2 synthesis protein</fullName>
    </alternativeName>
    <alternativeName>
        <fullName evidence="14">Autoinducer-2 production protein LuxS</fullName>
    </alternativeName>
</protein>
<comment type="subunit">
    <text evidence="4">Homodimer.</text>
</comment>
<gene>
    <name evidence="15" type="ORF">IAC59_03500</name>
</gene>
<dbReference type="Proteomes" id="UP000824123">
    <property type="component" value="Unassembled WGS sequence"/>
</dbReference>
<dbReference type="SUPFAM" id="SSF63411">
    <property type="entry name" value="LuxS/MPP-like metallohydrolase"/>
    <property type="match status" value="1"/>
</dbReference>
<reference evidence="15" key="1">
    <citation type="submission" date="2020-10" db="EMBL/GenBank/DDBJ databases">
        <authorList>
            <person name="Gilroy R."/>
        </authorList>
    </citation>
    <scope>NUCLEOTIDE SEQUENCE</scope>
    <source>
        <strain evidence="15">ChiSxjej2B14-8506</strain>
    </source>
</reference>
<evidence type="ECO:0000256" key="1">
    <source>
        <dbReference type="ARBA" id="ARBA00000297"/>
    </source>
</evidence>
<evidence type="ECO:0000256" key="13">
    <source>
        <dbReference type="ARBA" id="ARBA00030600"/>
    </source>
</evidence>
<dbReference type="EC" id="4.4.1.21" evidence="5"/>
<reference evidence="15" key="2">
    <citation type="journal article" date="2021" name="PeerJ">
        <title>Extensive microbial diversity within the chicken gut microbiome revealed by metagenomics and culture.</title>
        <authorList>
            <person name="Gilroy R."/>
            <person name="Ravi A."/>
            <person name="Getino M."/>
            <person name="Pursley I."/>
            <person name="Horton D.L."/>
            <person name="Alikhan N.F."/>
            <person name="Baker D."/>
            <person name="Gharbi K."/>
            <person name="Hall N."/>
            <person name="Watson M."/>
            <person name="Adriaenssens E.M."/>
            <person name="Foster-Nyarko E."/>
            <person name="Jarju S."/>
            <person name="Secka A."/>
            <person name="Antonio M."/>
            <person name="Oren A."/>
            <person name="Chaudhuri R.R."/>
            <person name="La Ragione R."/>
            <person name="Hildebrand F."/>
            <person name="Pallen M.J."/>
        </authorList>
    </citation>
    <scope>NUCLEOTIDE SEQUENCE</scope>
    <source>
        <strain evidence="15">ChiSxjej2B14-8506</strain>
    </source>
</reference>
<evidence type="ECO:0000256" key="3">
    <source>
        <dbReference type="ARBA" id="ARBA00007311"/>
    </source>
</evidence>
<dbReference type="PRINTS" id="PR01487">
    <property type="entry name" value="LUXSPROTEIN"/>
</dbReference>
<dbReference type="InterPro" id="IPR037005">
    <property type="entry name" value="LuxS_sf"/>
</dbReference>
<evidence type="ECO:0000256" key="4">
    <source>
        <dbReference type="ARBA" id="ARBA00011738"/>
    </source>
</evidence>
<dbReference type="PANTHER" id="PTHR35799">
    <property type="entry name" value="S-RIBOSYLHOMOCYSTEINE LYASE"/>
    <property type="match status" value="1"/>
</dbReference>
<dbReference type="Gene3D" id="3.30.1360.80">
    <property type="entry name" value="S-ribosylhomocysteinase (LuxS)"/>
    <property type="match status" value="1"/>
</dbReference>
<dbReference type="Pfam" id="PF02664">
    <property type="entry name" value="LuxS"/>
    <property type="match status" value="1"/>
</dbReference>
<evidence type="ECO:0000313" key="15">
    <source>
        <dbReference type="EMBL" id="HIU46308.1"/>
    </source>
</evidence>
<dbReference type="GO" id="GO:0043768">
    <property type="term" value="F:S-ribosylhomocysteine lyase activity"/>
    <property type="evidence" value="ECO:0007669"/>
    <property type="project" value="UniProtKB-EC"/>
</dbReference>
<comment type="caution">
    <text evidence="15">The sequence shown here is derived from an EMBL/GenBank/DDBJ whole genome shotgun (WGS) entry which is preliminary data.</text>
</comment>
<dbReference type="GO" id="GO:0005506">
    <property type="term" value="F:iron ion binding"/>
    <property type="evidence" value="ECO:0007669"/>
    <property type="project" value="InterPro"/>
</dbReference>
<keyword evidence="7" id="KW-0673">Quorum sensing</keyword>
<organism evidence="15 16">
    <name type="scientific">Candidatus Fimadaptatus faecigallinarum</name>
    <dbReference type="NCBI Taxonomy" id="2840814"/>
    <lineage>
        <taxon>Bacteria</taxon>
        <taxon>Bacillati</taxon>
        <taxon>Bacillota</taxon>
        <taxon>Clostridia</taxon>
        <taxon>Eubacteriales</taxon>
        <taxon>Candidatus Fimadaptatus</taxon>
    </lineage>
</organism>
<dbReference type="InterPro" id="IPR011249">
    <property type="entry name" value="Metalloenz_LuxS/M16"/>
</dbReference>
<dbReference type="InterPro" id="IPR003815">
    <property type="entry name" value="S-ribosylhomocysteinase"/>
</dbReference>
<evidence type="ECO:0000256" key="12">
    <source>
        <dbReference type="ARBA" id="ARBA00024654"/>
    </source>
</evidence>
<evidence type="ECO:0000256" key="11">
    <source>
        <dbReference type="ARBA" id="ARBA00023239"/>
    </source>
</evidence>
<evidence type="ECO:0000313" key="16">
    <source>
        <dbReference type="Proteomes" id="UP000824123"/>
    </source>
</evidence>
<comment type="similarity">
    <text evidence="3">Belongs to the LuxS family.</text>
</comment>
<comment type="cofactor">
    <cofactor evidence="2">
        <name>Fe cation</name>
        <dbReference type="ChEBI" id="CHEBI:24875"/>
    </cofactor>
</comment>
<sequence>MRKIASFEVNHDVLKQGMYISRVDGDIVTYDIRMTVPNSGRYLTNPALHTFEHLFATYARNSALSENVVYVGPMGCRTGFYLLMRGSTHQQALDLMRDTLEFIAGYDGPIPGAQASRECGNWLDHDLPAARDIALEMRRVLAGWRVEDMTYAA</sequence>
<keyword evidence="11 15" id="KW-0456">Lyase</keyword>
<evidence type="ECO:0000256" key="7">
    <source>
        <dbReference type="ARBA" id="ARBA00022654"/>
    </source>
</evidence>
<proteinExistence type="inferred from homology"/>
<evidence type="ECO:0000256" key="9">
    <source>
        <dbReference type="ARBA" id="ARBA00022929"/>
    </source>
</evidence>
<evidence type="ECO:0000256" key="8">
    <source>
        <dbReference type="ARBA" id="ARBA00022723"/>
    </source>
</evidence>
<dbReference type="AlphaFoldDB" id="A0A9D1LQQ1"/>